<keyword evidence="2" id="KW-1185">Reference proteome</keyword>
<dbReference type="EMBL" id="JOJR01000181">
    <property type="protein sequence ID" value="RCN42731.1"/>
    <property type="molecule type" value="Genomic_DNA"/>
</dbReference>
<accession>A0A368GED4</accession>
<organism evidence="1 2">
    <name type="scientific">Ancylostoma caninum</name>
    <name type="common">Dog hookworm</name>
    <dbReference type="NCBI Taxonomy" id="29170"/>
    <lineage>
        <taxon>Eukaryota</taxon>
        <taxon>Metazoa</taxon>
        <taxon>Ecdysozoa</taxon>
        <taxon>Nematoda</taxon>
        <taxon>Chromadorea</taxon>
        <taxon>Rhabditida</taxon>
        <taxon>Rhabditina</taxon>
        <taxon>Rhabditomorpha</taxon>
        <taxon>Strongyloidea</taxon>
        <taxon>Ancylostomatidae</taxon>
        <taxon>Ancylostomatinae</taxon>
        <taxon>Ancylostoma</taxon>
    </lineage>
</organism>
<gene>
    <name evidence="1" type="ORF">ANCCAN_11279</name>
</gene>
<comment type="caution">
    <text evidence="1">The sequence shown here is derived from an EMBL/GenBank/DDBJ whole genome shotgun (WGS) entry which is preliminary data.</text>
</comment>
<dbReference type="AlphaFoldDB" id="A0A368GED4"/>
<evidence type="ECO:0000313" key="2">
    <source>
        <dbReference type="Proteomes" id="UP000252519"/>
    </source>
</evidence>
<proteinExistence type="predicted"/>
<name>A0A368GED4_ANCCA</name>
<sequence>MVQWTIQGYVVQVERRGNPDHKRSGGVAQETQKDVVTAHQTTFRRTGVPTCLEHISSYHISYMYHIWSDGYKGLWLFFSARYSSTDRTVHFTQCLGLPSILHEQEHMTAERTSPLEFDIHMHMPRTFFLNRSSRDSSTLC</sequence>
<evidence type="ECO:0000313" key="1">
    <source>
        <dbReference type="EMBL" id="RCN42731.1"/>
    </source>
</evidence>
<reference evidence="1 2" key="1">
    <citation type="submission" date="2014-10" db="EMBL/GenBank/DDBJ databases">
        <title>Draft genome of the hookworm Ancylostoma caninum.</title>
        <authorList>
            <person name="Mitreva M."/>
        </authorList>
    </citation>
    <scope>NUCLEOTIDE SEQUENCE [LARGE SCALE GENOMIC DNA]</scope>
    <source>
        <strain evidence="1 2">Baltimore</strain>
    </source>
</reference>
<dbReference type="Proteomes" id="UP000252519">
    <property type="component" value="Unassembled WGS sequence"/>
</dbReference>
<protein>
    <submittedName>
        <fullName evidence="1">Uncharacterized protein</fullName>
    </submittedName>
</protein>